<dbReference type="PROSITE" id="PS00396">
    <property type="entry name" value="TOPO_IA_1"/>
    <property type="match status" value="1"/>
</dbReference>
<feature type="domain" description="Toprim" evidence="11">
    <location>
        <begin position="5"/>
        <end position="123"/>
    </location>
</feature>
<dbReference type="Gene3D" id="1.10.460.10">
    <property type="entry name" value="Topoisomerase I, domain 2"/>
    <property type="match status" value="1"/>
</dbReference>
<feature type="site" description="Interaction with DNA" evidence="10">
    <location>
        <position position="150"/>
    </location>
</feature>
<sequence>MKVMNNLVIVESPNKVETIKKYLGSDYDVIASVGHIAIMSTRKGEQGLGIDLENWEPFYSLDNSKKNVIKNLKEAIAKADVIYIATDPDREGEAIGDHIVNFLIEKDRNKNKKKYYRIKYNEITKEAIQKAIQNPTELDQNLINSQKARRMLDRIIGFKLSQLMQKKISNSPRTPSAGRVQSIALKLVVDREDEINAFVPRGYHKVEAKLNETLSASIYIDKHPAAEKNWVYPEELEKVKEQISIEPINVLEVEDIKEARKTLAKYTPLKQAVLYKKSPLTSKQTQIAAQKLYEGYGDGGLISYPRTDSTRLSQHFLNIARSYIKNKFGEEYILQEIKGFAGDQDAHEAIRPTDINLLPEVAKAKFNLDNSEYIVYKLIYEHTLMSLINPPIKANKTYTFKKNKLTFKANVSKTIFPGYYLVKNENEDIEDPNYQIQQKVDVLEYQITNHETKPPARYTEGSLIEALDNIKVGRPSTFATTVAVNLERKYFENIDKSLHHTEFGRLVLSKLLDGFPDIINEGYTAEVEEQLDLIASNKTTVQPIMYDFWKRFNKTYENATETLELIAIALEYLNEKCPDDGGELIVRNNKRNDTKFVGCANFPKCHYARSVEGEENKRPKRRWFFKKKK</sequence>
<feature type="site" description="Interaction with DNA" evidence="10">
    <location>
        <position position="149"/>
    </location>
</feature>
<dbReference type="InterPro" id="IPR003601">
    <property type="entry name" value="Topo_IA_2"/>
</dbReference>
<feature type="region of interest" description="Interaction with DNA" evidence="10">
    <location>
        <begin position="176"/>
        <end position="181"/>
    </location>
</feature>
<keyword evidence="7 10" id="KW-0799">Topoisomerase</keyword>
<feature type="site" description="Interaction with DNA" evidence="10">
    <location>
        <position position="35"/>
    </location>
</feature>
<dbReference type="PROSITE" id="PS52039">
    <property type="entry name" value="TOPO_IA_2"/>
    <property type="match status" value="1"/>
</dbReference>
<dbReference type="InterPro" id="IPR013498">
    <property type="entry name" value="Topo_IA_Znf"/>
</dbReference>
<dbReference type="GO" id="GO:0003677">
    <property type="term" value="F:DNA binding"/>
    <property type="evidence" value="ECO:0007669"/>
    <property type="project" value="UniProtKB-KW"/>
</dbReference>
<dbReference type="InterPro" id="IPR013825">
    <property type="entry name" value="Topo_IA_cen_sub2"/>
</dbReference>
<dbReference type="InterPro" id="IPR013824">
    <property type="entry name" value="Topo_IA_cen_sub1"/>
</dbReference>
<feature type="domain" description="Topo IA-type catalytic" evidence="12">
    <location>
        <begin position="139"/>
        <end position="556"/>
    </location>
</feature>
<keyword evidence="9 10" id="KW-0413">Isomerase</keyword>
<evidence type="ECO:0000256" key="1">
    <source>
        <dbReference type="ARBA" id="ARBA00000213"/>
    </source>
</evidence>
<feature type="site" description="Interaction with DNA" evidence="10">
    <location>
        <position position="306"/>
    </location>
</feature>
<evidence type="ECO:0000256" key="4">
    <source>
        <dbReference type="ARBA" id="ARBA00022771"/>
    </source>
</evidence>
<evidence type="ECO:0000313" key="14">
    <source>
        <dbReference type="Proteomes" id="UP000006810"/>
    </source>
</evidence>
<evidence type="ECO:0000256" key="6">
    <source>
        <dbReference type="ARBA" id="ARBA00022842"/>
    </source>
</evidence>
<keyword evidence="8 10" id="KW-0238">DNA-binding</keyword>
<dbReference type="GO" id="GO:0003917">
    <property type="term" value="F:DNA topoisomerase type I (single strand cut, ATP-independent) activity"/>
    <property type="evidence" value="ECO:0007669"/>
    <property type="project" value="UniProtKB-UniRule"/>
</dbReference>
<evidence type="ECO:0000256" key="9">
    <source>
        <dbReference type="ARBA" id="ARBA00023235"/>
    </source>
</evidence>
<dbReference type="HAMAP" id="MF_00952">
    <property type="entry name" value="Topoisom_1_prok"/>
    <property type="match status" value="1"/>
</dbReference>
<evidence type="ECO:0000256" key="3">
    <source>
        <dbReference type="ARBA" id="ARBA00022723"/>
    </source>
</evidence>
<dbReference type="Proteomes" id="UP000006810">
    <property type="component" value="Chromosome"/>
</dbReference>
<evidence type="ECO:0000256" key="8">
    <source>
        <dbReference type="ARBA" id="ARBA00023125"/>
    </source>
</evidence>
<evidence type="ECO:0000256" key="10">
    <source>
        <dbReference type="HAMAP-Rule" id="MF_00952"/>
    </source>
</evidence>
<dbReference type="InterPro" id="IPR005733">
    <property type="entry name" value="TopoI_bac-type"/>
</dbReference>
<dbReference type="InterPro" id="IPR023406">
    <property type="entry name" value="Topo_IA_AS"/>
</dbReference>
<dbReference type="InterPro" id="IPR003602">
    <property type="entry name" value="Topo_IA_DNA-bd_dom"/>
</dbReference>
<dbReference type="PATRIC" id="fig|496833.3.peg.777"/>
<dbReference type="AlphaFoldDB" id="C4XEP1"/>
<feature type="site" description="Interaction with DNA" evidence="10">
    <location>
        <position position="488"/>
    </location>
</feature>
<dbReference type="SUPFAM" id="SSF56712">
    <property type="entry name" value="Prokaryotic type I DNA topoisomerase"/>
    <property type="match status" value="1"/>
</dbReference>
<reference evidence="13 14" key="1">
    <citation type="journal article" date="2009" name="Curr. Microbiol.">
        <title>Molecular cloning and expression of a novel cholinephosphotransferase involved in glycoglycerophospholipid biosynthesis of Mycoplasma fermentans.</title>
        <authorList>
            <person name="Ishida N."/>
            <person name="Irikura D."/>
            <person name="Matsuda K."/>
            <person name="Sato S."/>
            <person name="Asano K."/>
        </authorList>
    </citation>
    <scope>NUCLEOTIDE SEQUENCE [LARGE SCALE GENOMIC DNA]</scope>
    <source>
        <strain evidence="14">ATCC 19989 / NBRC 14854 / NCTC 10117 / PG18</strain>
    </source>
</reference>
<dbReference type="SMART" id="SM00436">
    <property type="entry name" value="TOP1Bc"/>
    <property type="match status" value="1"/>
</dbReference>
<feature type="active site" description="O-(5'-phospho-DNA)-tyrosine intermediate" evidence="10">
    <location>
        <position position="304"/>
    </location>
</feature>
<protein>
    <recommendedName>
        <fullName evidence="10">DNA topoisomerase 1</fullName>
        <ecNumber evidence="10">5.6.2.1</ecNumber>
    </recommendedName>
    <alternativeName>
        <fullName evidence="10">DNA topoisomerase I</fullName>
    </alternativeName>
</protein>
<gene>
    <name evidence="10" type="primary">topA</name>
    <name evidence="13" type="ordered locus">MBIO_0348</name>
</gene>
<keyword evidence="14" id="KW-1185">Reference proteome</keyword>
<dbReference type="InterPro" id="IPR023405">
    <property type="entry name" value="Topo_IA_core_domain"/>
</dbReference>
<comment type="catalytic activity">
    <reaction evidence="1 10">
        <text>ATP-independent breakage of single-stranded DNA, followed by passage and rejoining.</text>
        <dbReference type="EC" id="5.6.2.1"/>
    </reaction>
</comment>
<dbReference type="KEGG" id="mfp:MBIO_0348"/>
<feature type="site" description="Interaction with DNA" evidence="10">
    <location>
        <position position="153"/>
    </location>
</feature>
<dbReference type="InterPro" id="IPR013497">
    <property type="entry name" value="Topo_IA_cen"/>
</dbReference>
<dbReference type="HOGENOM" id="CLU_002929_4_3_14"/>
<comment type="subunit">
    <text evidence="10">Monomer.</text>
</comment>
<dbReference type="CDD" id="cd00186">
    <property type="entry name" value="TOP1Ac"/>
    <property type="match status" value="1"/>
</dbReference>
<dbReference type="Gene3D" id="2.70.20.10">
    <property type="entry name" value="Topoisomerase I, domain 3"/>
    <property type="match status" value="1"/>
</dbReference>
<keyword evidence="4" id="KW-0863">Zinc-finger</keyword>
<comment type="similarity">
    <text evidence="2 10">Belongs to the type IA topoisomerase family.</text>
</comment>
<dbReference type="EC" id="5.6.2.1" evidence="10"/>
<dbReference type="GO" id="GO:0006265">
    <property type="term" value="P:DNA topological change"/>
    <property type="evidence" value="ECO:0007669"/>
    <property type="project" value="UniProtKB-UniRule"/>
</dbReference>
<dbReference type="PROSITE" id="PS50880">
    <property type="entry name" value="TOPRIM"/>
    <property type="match status" value="1"/>
</dbReference>
<dbReference type="GO" id="GO:0008270">
    <property type="term" value="F:zinc ion binding"/>
    <property type="evidence" value="ECO:0007669"/>
    <property type="project" value="UniProtKB-KW"/>
</dbReference>
<keyword evidence="5" id="KW-0862">Zinc</keyword>
<dbReference type="PANTHER" id="PTHR42785">
    <property type="entry name" value="DNA TOPOISOMERASE, TYPE IA, CORE"/>
    <property type="match status" value="1"/>
</dbReference>
<dbReference type="InterPro" id="IPR013826">
    <property type="entry name" value="Topo_IA_cen_sub3"/>
</dbReference>
<proteinExistence type="inferred from homology"/>
<dbReference type="eggNOG" id="COG0550">
    <property type="taxonomic scope" value="Bacteria"/>
</dbReference>
<dbReference type="PANTHER" id="PTHR42785:SF1">
    <property type="entry name" value="DNA TOPOISOMERASE"/>
    <property type="match status" value="1"/>
</dbReference>
<dbReference type="PRINTS" id="PR00417">
    <property type="entry name" value="PRTPISMRASEI"/>
</dbReference>
<organism evidence="13 14">
    <name type="scientific">Mycoplasmopsis fermentans (strain ATCC 19989 / NBRC 14854 / NCTC 10117 / PG18)</name>
    <name type="common">Mycoplasma fermentans</name>
    <dbReference type="NCBI Taxonomy" id="496833"/>
    <lineage>
        <taxon>Bacteria</taxon>
        <taxon>Bacillati</taxon>
        <taxon>Mycoplasmatota</taxon>
        <taxon>Mycoplasmoidales</taxon>
        <taxon>Metamycoplasmataceae</taxon>
        <taxon>Mycoplasmopsis</taxon>
    </lineage>
</organism>
<dbReference type="Pfam" id="PF01751">
    <property type="entry name" value="Toprim"/>
    <property type="match status" value="1"/>
</dbReference>
<dbReference type="Pfam" id="PF01396">
    <property type="entry name" value="Zn_ribbon_Top1"/>
    <property type="match status" value="1"/>
</dbReference>
<comment type="caution">
    <text evidence="10">Lacks conserved residue(s) required for the propagation of feature annotation.</text>
</comment>
<dbReference type="EMBL" id="AP009608">
    <property type="protein sequence ID" value="BAH69613.1"/>
    <property type="molecule type" value="Genomic_DNA"/>
</dbReference>
<evidence type="ECO:0000256" key="2">
    <source>
        <dbReference type="ARBA" id="ARBA00009446"/>
    </source>
</evidence>
<keyword evidence="3" id="KW-0479">Metal-binding</keyword>
<evidence type="ECO:0000256" key="5">
    <source>
        <dbReference type="ARBA" id="ARBA00022833"/>
    </source>
</evidence>
<dbReference type="NCBIfam" id="TIGR01051">
    <property type="entry name" value="topA_bact"/>
    <property type="match status" value="1"/>
</dbReference>
<dbReference type="Gene3D" id="1.10.290.10">
    <property type="entry name" value="Topoisomerase I, domain 4"/>
    <property type="match status" value="1"/>
</dbReference>
<dbReference type="Gene3D" id="3.30.65.10">
    <property type="entry name" value="Bacterial Topoisomerase I, domain 1"/>
    <property type="match status" value="1"/>
</dbReference>
<accession>C4XEP1</accession>
<evidence type="ECO:0000256" key="7">
    <source>
        <dbReference type="ARBA" id="ARBA00023029"/>
    </source>
</evidence>
<dbReference type="InterPro" id="IPR028612">
    <property type="entry name" value="Topoisom_1_IA"/>
</dbReference>
<evidence type="ECO:0000259" key="11">
    <source>
        <dbReference type="PROSITE" id="PS50880"/>
    </source>
</evidence>
<dbReference type="Pfam" id="PF01131">
    <property type="entry name" value="Topoisom_bac"/>
    <property type="match status" value="1"/>
</dbReference>
<comment type="function">
    <text evidence="10">Releases the supercoiling and torsional tension of DNA, which is introduced during the DNA replication and transcription, by transiently cleaving and rejoining one strand of the DNA duplex. Introduces a single-strand break via transesterification at a target site in duplex DNA. The scissile phosphodiester is attacked by the catalytic tyrosine of the enzyme, resulting in the formation of a DNA-(5'-phosphotyrosyl)-enzyme intermediate and the expulsion of a 3'-OH DNA strand. The free DNA strand then undergoes passage around the unbroken strand, thus removing DNA supercoils. Finally, in the religation step, the DNA 3'-OH attacks the covalent intermediate to expel the active-site tyrosine and restore the DNA phosphodiester backbone.</text>
</comment>
<evidence type="ECO:0000313" key="13">
    <source>
        <dbReference type="EMBL" id="BAH69613.1"/>
    </source>
</evidence>
<dbReference type="InterPro" id="IPR006171">
    <property type="entry name" value="TOPRIM_dom"/>
</dbReference>
<name>C4XEP1_MYCFP</name>
<dbReference type="InterPro" id="IPR000380">
    <property type="entry name" value="Topo_IA"/>
</dbReference>
<dbReference type="GO" id="GO:0005694">
    <property type="term" value="C:chromosome"/>
    <property type="evidence" value="ECO:0007669"/>
    <property type="project" value="InterPro"/>
</dbReference>
<evidence type="ECO:0000259" key="12">
    <source>
        <dbReference type="PROSITE" id="PS52039"/>
    </source>
</evidence>
<dbReference type="SMART" id="SM00437">
    <property type="entry name" value="TOP1Ac"/>
    <property type="match status" value="1"/>
</dbReference>
<dbReference type="SMART" id="SM00493">
    <property type="entry name" value="TOPRIM"/>
    <property type="match status" value="1"/>
</dbReference>
<keyword evidence="6" id="KW-0460">Magnesium</keyword>
<dbReference type="Gene3D" id="3.40.50.140">
    <property type="match status" value="1"/>
</dbReference>